<feature type="domain" description="Striatin N-terminal" evidence="12">
    <location>
        <begin position="70"/>
        <end position="224"/>
    </location>
</feature>
<dbReference type="Pfam" id="PF08232">
    <property type="entry name" value="Striatin"/>
    <property type="match status" value="1"/>
</dbReference>
<sequence length="843" mass="92321">MNSNYNGPSGMFESNGPIGGPSGQASMGNDGVPQRPKPPSQQSYGNPPPPPPPPDAKLPPLMDYQRPPYNLPGVLHFLQHEWTRFELDRAQWEVERAELQARVAFLQGERKSQESLKVDLVRRIKMLELALRQERAKFARFKSELDGVGGEAPPASDQQPPTTVVRPSLEDFEQDYLGLDDLGYGDCIRGNVAQSAAAVSGFSWKEGRHLLRQYLKEIGYTDTLINVRSARVRALLGTTERRARAASQEELNGGVTQGEGQSPSKSPQKEKNLPKSVMDNALMAAESALCATFDFLNPDMARGGSGGTGSVNEEEDSDEGDDDDDHEGGTGRGGRSFTGMFQRNRKSRQTMIATRPPPKSTSNEDMAQAATGEAETENALKEFDFLPSEEGGGGGEARSSDSDEAWSSSSSSIARMKEEFKNEQKDRRGILRPKRSQLQDMLSTLNKDEEITDLTESQIAHSFIHNNQMPANQSSFPPSESDTDGTLALGELAALTVNNDTEGSGGGYDMSAIRDGSLRKTWSTKYTLRSHFDGVRSLAFHPEDLMLMTASDDGTLKYWNLFRNWNGNKKASSVDFEPVHTFRGHDGPVLSCTMNANGECCISGGADSTIRVWNLSCTTGDPYEAYDPAIAGPILREHTDAVWHLKHHPTQPYMVSCSADSRLIWWNTEKMAPLTKLSVSDWGAPTSADTFPGDVARVAASFPHHAAVFDVETGKPVVNFKIPDNAADTVYRIIIHPSLPIAVTAHEDREIRFFDTNTGELLSSMVAHLDAVSALSLDSTGLYLVSGSHDSSLRFWSMDTKTCVQETTIHRKKFDESVYCVAFHPSKNYVASGAADGVCKVYA</sequence>
<dbReference type="InterPro" id="IPR051488">
    <property type="entry name" value="WD_repeat_striatin"/>
</dbReference>
<feature type="repeat" description="WD" evidence="9">
    <location>
        <begin position="528"/>
        <end position="561"/>
    </location>
</feature>
<evidence type="ECO:0000259" key="12">
    <source>
        <dbReference type="Pfam" id="PF08232"/>
    </source>
</evidence>
<dbReference type="PANTHER" id="PTHR15653">
    <property type="entry name" value="STRIATIN"/>
    <property type="match status" value="1"/>
</dbReference>
<dbReference type="InterPro" id="IPR036322">
    <property type="entry name" value="WD40_repeat_dom_sf"/>
</dbReference>
<dbReference type="PROSITE" id="PS50082">
    <property type="entry name" value="WD_REPEATS_2"/>
    <property type="match status" value="5"/>
</dbReference>
<dbReference type="Gene3D" id="2.130.10.10">
    <property type="entry name" value="YVTN repeat-like/Quinoprotein amine dehydrogenase"/>
    <property type="match status" value="3"/>
</dbReference>
<organism evidence="13 14">
    <name type="scientific">Hypsibius exemplaris</name>
    <name type="common">Freshwater tardigrade</name>
    <dbReference type="NCBI Taxonomy" id="2072580"/>
    <lineage>
        <taxon>Eukaryota</taxon>
        <taxon>Metazoa</taxon>
        <taxon>Ecdysozoa</taxon>
        <taxon>Tardigrada</taxon>
        <taxon>Eutardigrada</taxon>
        <taxon>Parachela</taxon>
        <taxon>Hypsibioidea</taxon>
        <taxon>Hypsibiidae</taxon>
        <taxon>Hypsibius</taxon>
    </lineage>
</organism>
<feature type="repeat" description="WD" evidence="9">
    <location>
        <begin position="635"/>
        <end position="676"/>
    </location>
</feature>
<feature type="coiled-coil region" evidence="10">
    <location>
        <begin position="89"/>
        <end position="144"/>
    </location>
</feature>
<feature type="repeat" description="WD" evidence="9">
    <location>
        <begin position="811"/>
        <end position="843"/>
    </location>
</feature>
<comment type="similarity">
    <text evidence="2">Belongs to the WD repeat striatin family.</text>
</comment>
<accession>A0A1W0X952</accession>
<keyword evidence="8 10" id="KW-0175">Coiled coil</keyword>
<proteinExistence type="inferred from homology"/>
<dbReference type="Pfam" id="PF00400">
    <property type="entry name" value="WD40"/>
    <property type="match status" value="5"/>
</dbReference>
<dbReference type="InterPro" id="IPR019775">
    <property type="entry name" value="WD40_repeat_CS"/>
</dbReference>
<dbReference type="PRINTS" id="PR00320">
    <property type="entry name" value="GPROTEINBRPT"/>
</dbReference>
<keyword evidence="7" id="KW-0112">Calmodulin-binding</keyword>
<feature type="region of interest" description="Disordered" evidence="11">
    <location>
        <begin position="243"/>
        <end position="272"/>
    </location>
</feature>
<gene>
    <name evidence="13" type="ORF">BV898_02278</name>
</gene>
<dbReference type="Proteomes" id="UP000192578">
    <property type="component" value="Unassembled WGS sequence"/>
</dbReference>
<dbReference type="CDD" id="cd00200">
    <property type="entry name" value="WD40"/>
    <property type="match status" value="1"/>
</dbReference>
<dbReference type="EMBL" id="MTYJ01000009">
    <property type="protein sequence ID" value="OQV23930.1"/>
    <property type="molecule type" value="Genomic_DNA"/>
</dbReference>
<evidence type="ECO:0000256" key="4">
    <source>
        <dbReference type="ARBA" id="ARBA00022553"/>
    </source>
</evidence>
<evidence type="ECO:0000313" key="14">
    <source>
        <dbReference type="Proteomes" id="UP000192578"/>
    </source>
</evidence>
<evidence type="ECO:0000256" key="7">
    <source>
        <dbReference type="ARBA" id="ARBA00022860"/>
    </source>
</evidence>
<keyword evidence="3" id="KW-0963">Cytoplasm</keyword>
<evidence type="ECO:0000256" key="9">
    <source>
        <dbReference type="PROSITE-ProRule" id="PRU00221"/>
    </source>
</evidence>
<dbReference type="GO" id="GO:0005516">
    <property type="term" value="F:calmodulin binding"/>
    <property type="evidence" value="ECO:0007669"/>
    <property type="project" value="UniProtKB-KW"/>
</dbReference>
<dbReference type="Gene3D" id="1.20.5.300">
    <property type="match status" value="1"/>
</dbReference>
<evidence type="ECO:0000256" key="5">
    <source>
        <dbReference type="ARBA" id="ARBA00022574"/>
    </source>
</evidence>
<evidence type="ECO:0000256" key="3">
    <source>
        <dbReference type="ARBA" id="ARBA00022490"/>
    </source>
</evidence>
<dbReference type="FunFam" id="1.20.5.300:FF:000001">
    <property type="entry name" value="striatin isoform X1"/>
    <property type="match status" value="1"/>
</dbReference>
<evidence type="ECO:0000256" key="6">
    <source>
        <dbReference type="ARBA" id="ARBA00022737"/>
    </source>
</evidence>
<dbReference type="PROSITE" id="PS50294">
    <property type="entry name" value="WD_REPEATS_REGION"/>
    <property type="match status" value="4"/>
</dbReference>
<evidence type="ECO:0000256" key="2">
    <source>
        <dbReference type="ARBA" id="ARBA00009616"/>
    </source>
</evidence>
<dbReference type="InterPro" id="IPR020472">
    <property type="entry name" value="WD40_PAC1"/>
</dbReference>
<evidence type="ECO:0000256" key="11">
    <source>
        <dbReference type="SAM" id="MobiDB-lite"/>
    </source>
</evidence>
<feature type="region of interest" description="Disordered" evidence="11">
    <location>
        <begin position="301"/>
        <end position="413"/>
    </location>
</feature>
<reference evidence="14" key="1">
    <citation type="submission" date="2017-01" db="EMBL/GenBank/DDBJ databases">
        <title>Comparative genomics of anhydrobiosis in the tardigrade Hypsibius dujardini.</title>
        <authorList>
            <person name="Yoshida Y."/>
            <person name="Koutsovoulos G."/>
            <person name="Laetsch D."/>
            <person name="Stevens L."/>
            <person name="Kumar S."/>
            <person name="Horikawa D."/>
            <person name="Ishino K."/>
            <person name="Komine S."/>
            <person name="Tomita M."/>
            <person name="Blaxter M."/>
            <person name="Arakawa K."/>
        </authorList>
    </citation>
    <scope>NUCLEOTIDE SEQUENCE [LARGE SCALE GENOMIC DNA]</scope>
    <source>
        <strain evidence="14">Z151</strain>
    </source>
</reference>
<feature type="compositionally biased region" description="Acidic residues" evidence="11">
    <location>
        <begin position="312"/>
        <end position="326"/>
    </location>
</feature>
<evidence type="ECO:0000256" key="1">
    <source>
        <dbReference type="ARBA" id="ARBA00004496"/>
    </source>
</evidence>
<feature type="repeat" description="WD" evidence="9">
    <location>
        <begin position="765"/>
        <end position="806"/>
    </location>
</feature>
<keyword evidence="14" id="KW-1185">Reference proteome</keyword>
<evidence type="ECO:0000313" key="13">
    <source>
        <dbReference type="EMBL" id="OQV23930.1"/>
    </source>
</evidence>
<dbReference type="SMART" id="SM00320">
    <property type="entry name" value="WD40"/>
    <property type="match status" value="6"/>
</dbReference>
<dbReference type="GO" id="GO:0005737">
    <property type="term" value="C:cytoplasm"/>
    <property type="evidence" value="ECO:0007669"/>
    <property type="project" value="UniProtKB-SubCell"/>
</dbReference>
<dbReference type="InterPro" id="IPR001680">
    <property type="entry name" value="WD40_rpt"/>
</dbReference>
<dbReference type="PANTHER" id="PTHR15653:SF0">
    <property type="entry name" value="CONNECTOR OF KINASE TO AP-1, ISOFORM E"/>
    <property type="match status" value="1"/>
</dbReference>
<dbReference type="InterPro" id="IPR013258">
    <property type="entry name" value="Striatin_N"/>
</dbReference>
<protein>
    <submittedName>
        <fullName evidence="13">Striatin</fullName>
    </submittedName>
</protein>
<dbReference type="SUPFAM" id="SSF50978">
    <property type="entry name" value="WD40 repeat-like"/>
    <property type="match status" value="1"/>
</dbReference>
<keyword evidence="6" id="KW-0677">Repeat</keyword>
<feature type="repeat" description="WD" evidence="9">
    <location>
        <begin position="582"/>
        <end position="616"/>
    </location>
</feature>
<dbReference type="InterPro" id="IPR015943">
    <property type="entry name" value="WD40/YVTN_repeat-like_dom_sf"/>
</dbReference>
<name>A0A1W0X952_HYPEX</name>
<feature type="region of interest" description="Disordered" evidence="11">
    <location>
        <begin position="1"/>
        <end position="65"/>
    </location>
</feature>
<comment type="caution">
    <text evidence="13">The sequence shown here is derived from an EMBL/GenBank/DDBJ whole genome shotgun (WGS) entry which is preliminary data.</text>
</comment>
<keyword evidence="4" id="KW-0597">Phosphoprotein</keyword>
<keyword evidence="5 9" id="KW-0853">WD repeat</keyword>
<comment type="subcellular location">
    <subcellularLocation>
        <location evidence="1">Cytoplasm</location>
    </subcellularLocation>
</comment>
<dbReference type="OrthoDB" id="727118at2759"/>
<evidence type="ECO:0000256" key="8">
    <source>
        <dbReference type="ARBA" id="ARBA00023054"/>
    </source>
</evidence>
<dbReference type="AlphaFoldDB" id="A0A1W0X952"/>
<evidence type="ECO:0000256" key="10">
    <source>
        <dbReference type="SAM" id="Coils"/>
    </source>
</evidence>
<dbReference type="PROSITE" id="PS00678">
    <property type="entry name" value="WD_REPEATS_1"/>
    <property type="match status" value="1"/>
</dbReference>
<feature type="compositionally biased region" description="Pro residues" evidence="11">
    <location>
        <begin position="46"/>
        <end position="57"/>
    </location>
</feature>